<keyword evidence="1" id="KW-1185">Reference proteome</keyword>
<reference evidence="1" key="1">
    <citation type="journal article" date="2014" name="Nat. Commun.">
        <title>The tobacco genome sequence and its comparison with those of tomato and potato.</title>
        <authorList>
            <person name="Sierro N."/>
            <person name="Battey J.N."/>
            <person name="Ouadi S."/>
            <person name="Bakaher N."/>
            <person name="Bovet L."/>
            <person name="Willig A."/>
            <person name="Goepfert S."/>
            <person name="Peitsch M.C."/>
            <person name="Ivanov N.V."/>
        </authorList>
    </citation>
    <scope>NUCLEOTIDE SEQUENCE [LARGE SCALE GENOMIC DNA]</scope>
</reference>
<accession>A0AC58S6H9</accession>
<protein>
    <submittedName>
        <fullName evidence="2">F-box/FBD/LRR-repeat protein At4g13965</fullName>
    </submittedName>
</protein>
<sequence>MEAPDLISSLPDKVLCSIISFLPTKEAIATSVYSKRWRFLWKSLSRLSFDLSVVVDDDGDDDEFENHWRRFLRLVELNEYVLRDASPFKGCVNIRTLKFTACIVSKETLIDTLGNCEFLKNLGLRGYNKSLKNLSIQHKEHKLLEIHYMSVGKFYLLCENLTKMVFKDFSYSSKDTHFPKLQVLKTNNPKLLDQWCTSSTFKGGHGFEPWKQPPAGMHIKAVYDRLLWSYLLEADNAAHSKI</sequence>
<dbReference type="RefSeq" id="XP_075080564.1">
    <property type="nucleotide sequence ID" value="XM_075224463.1"/>
</dbReference>
<evidence type="ECO:0000313" key="2">
    <source>
        <dbReference type="RefSeq" id="XP_075080564.1"/>
    </source>
</evidence>
<reference evidence="2" key="2">
    <citation type="submission" date="2025-08" db="UniProtKB">
        <authorList>
            <consortium name="RefSeq"/>
        </authorList>
    </citation>
    <scope>IDENTIFICATION</scope>
    <source>
        <tissue evidence="2">Leaf</tissue>
    </source>
</reference>
<evidence type="ECO:0000313" key="1">
    <source>
        <dbReference type="Proteomes" id="UP000790787"/>
    </source>
</evidence>
<organism evidence="1 2">
    <name type="scientific">Nicotiana tabacum</name>
    <name type="common">Common tobacco</name>
    <dbReference type="NCBI Taxonomy" id="4097"/>
    <lineage>
        <taxon>Eukaryota</taxon>
        <taxon>Viridiplantae</taxon>
        <taxon>Streptophyta</taxon>
        <taxon>Embryophyta</taxon>
        <taxon>Tracheophyta</taxon>
        <taxon>Spermatophyta</taxon>
        <taxon>Magnoliopsida</taxon>
        <taxon>eudicotyledons</taxon>
        <taxon>Gunneridae</taxon>
        <taxon>Pentapetalae</taxon>
        <taxon>asterids</taxon>
        <taxon>lamiids</taxon>
        <taxon>Solanales</taxon>
        <taxon>Solanaceae</taxon>
        <taxon>Nicotianoideae</taxon>
        <taxon>Nicotianeae</taxon>
        <taxon>Nicotiana</taxon>
    </lineage>
</organism>
<gene>
    <name evidence="2" type="primary">LOC142166052</name>
</gene>
<name>A0AC58S6H9_TOBAC</name>
<dbReference type="Proteomes" id="UP000790787">
    <property type="component" value="Chromosome 11"/>
</dbReference>
<proteinExistence type="predicted"/>